<keyword evidence="2" id="KW-1185">Reference proteome</keyword>
<dbReference type="Proteomes" id="UP000075920">
    <property type="component" value="Unassembled WGS sequence"/>
</dbReference>
<dbReference type="AlphaFoldDB" id="A0A182VSP2"/>
<dbReference type="EnsemblMetazoa" id="AMIN001082-RA">
    <property type="protein sequence ID" value="AMIN001082-PA"/>
    <property type="gene ID" value="AMIN001082"/>
</dbReference>
<sequence>RDTAKAGTGTARALVDTAPIDTCCAAARTAVPDSRSLTWTSRAAAVTLYDTEPTFTVYQTEARKRQEHVSRYLPVLLHLTLAAELRCLAVV</sequence>
<protein>
    <submittedName>
        <fullName evidence="1">Uncharacterized protein</fullName>
    </submittedName>
</protein>
<reference evidence="2" key="1">
    <citation type="submission" date="2013-03" db="EMBL/GenBank/DDBJ databases">
        <title>The Genome Sequence of Anopheles minimus MINIMUS1.</title>
        <authorList>
            <consortium name="The Broad Institute Genomics Platform"/>
            <person name="Neafsey D.E."/>
            <person name="Walton C."/>
            <person name="Walker B."/>
            <person name="Young S.K."/>
            <person name="Zeng Q."/>
            <person name="Gargeya S."/>
            <person name="Fitzgerald M."/>
            <person name="Haas B."/>
            <person name="Abouelleil A."/>
            <person name="Allen A.W."/>
            <person name="Alvarado L."/>
            <person name="Arachchi H.M."/>
            <person name="Berlin A.M."/>
            <person name="Chapman S.B."/>
            <person name="Gainer-Dewar J."/>
            <person name="Goldberg J."/>
            <person name="Griggs A."/>
            <person name="Gujja S."/>
            <person name="Hansen M."/>
            <person name="Howarth C."/>
            <person name="Imamovic A."/>
            <person name="Ireland A."/>
            <person name="Larimer J."/>
            <person name="McCowan C."/>
            <person name="Murphy C."/>
            <person name="Pearson M."/>
            <person name="Poon T.W."/>
            <person name="Priest M."/>
            <person name="Roberts A."/>
            <person name="Saif S."/>
            <person name="Shea T."/>
            <person name="Sisk P."/>
            <person name="Sykes S."/>
            <person name="Wortman J."/>
            <person name="Nusbaum C."/>
            <person name="Birren B."/>
        </authorList>
    </citation>
    <scope>NUCLEOTIDE SEQUENCE [LARGE SCALE GENOMIC DNA]</scope>
    <source>
        <strain evidence="2">MINIMUS1</strain>
    </source>
</reference>
<organism evidence="1 2">
    <name type="scientific">Anopheles minimus</name>
    <dbReference type="NCBI Taxonomy" id="112268"/>
    <lineage>
        <taxon>Eukaryota</taxon>
        <taxon>Metazoa</taxon>
        <taxon>Ecdysozoa</taxon>
        <taxon>Arthropoda</taxon>
        <taxon>Hexapoda</taxon>
        <taxon>Insecta</taxon>
        <taxon>Pterygota</taxon>
        <taxon>Neoptera</taxon>
        <taxon>Endopterygota</taxon>
        <taxon>Diptera</taxon>
        <taxon>Nematocera</taxon>
        <taxon>Culicoidea</taxon>
        <taxon>Culicidae</taxon>
        <taxon>Anophelinae</taxon>
        <taxon>Anopheles</taxon>
    </lineage>
</organism>
<dbReference type="VEuPathDB" id="VectorBase:AMIN001082"/>
<proteinExistence type="predicted"/>
<evidence type="ECO:0000313" key="2">
    <source>
        <dbReference type="Proteomes" id="UP000075920"/>
    </source>
</evidence>
<name>A0A182VSP2_9DIPT</name>
<accession>A0A182VSP2</accession>
<reference evidence="1" key="2">
    <citation type="submission" date="2020-05" db="UniProtKB">
        <authorList>
            <consortium name="EnsemblMetazoa"/>
        </authorList>
    </citation>
    <scope>IDENTIFICATION</scope>
    <source>
        <strain evidence="1">MINIMUS1</strain>
    </source>
</reference>
<evidence type="ECO:0000313" key="1">
    <source>
        <dbReference type="EnsemblMetazoa" id="AMIN001082-PA"/>
    </source>
</evidence>